<dbReference type="Proteomes" id="UP000606172">
    <property type="component" value="Unassembled WGS sequence"/>
</dbReference>
<organism evidence="1 2">
    <name type="scientific">Sinosporangium siamense</name>
    <dbReference type="NCBI Taxonomy" id="1367973"/>
    <lineage>
        <taxon>Bacteria</taxon>
        <taxon>Bacillati</taxon>
        <taxon>Actinomycetota</taxon>
        <taxon>Actinomycetes</taxon>
        <taxon>Streptosporangiales</taxon>
        <taxon>Streptosporangiaceae</taxon>
        <taxon>Sinosporangium</taxon>
    </lineage>
</organism>
<sequence length="164" mass="17910">MWAARFESALKSMLSSDGHPTVKRVQTFKEAGFRSKPFGVDLEFVTGGRVLLQIVRASPPGGDDFSQDERVVEGDILPGVPRPDLSPAGSRLLTRDVKSYLTALITNSGNSEIRSVKPFGGKPENLGIDVEFHNGAHCYVHFLYTLQNGRDIGSHPEFIALEAV</sequence>
<dbReference type="RefSeq" id="WP_204020689.1">
    <property type="nucleotide sequence ID" value="NZ_BOOW01000006.1"/>
</dbReference>
<proteinExistence type="predicted"/>
<comment type="caution">
    <text evidence="1">The sequence shown here is derived from an EMBL/GenBank/DDBJ whole genome shotgun (WGS) entry which is preliminary data.</text>
</comment>
<keyword evidence="2" id="KW-1185">Reference proteome</keyword>
<protein>
    <submittedName>
        <fullName evidence="1">Uncharacterized protein</fullName>
    </submittedName>
</protein>
<dbReference type="EMBL" id="BOOW01000006">
    <property type="protein sequence ID" value="GII90331.1"/>
    <property type="molecule type" value="Genomic_DNA"/>
</dbReference>
<accession>A0A919V513</accession>
<gene>
    <name evidence="1" type="ORF">Ssi02_05620</name>
</gene>
<evidence type="ECO:0000313" key="2">
    <source>
        <dbReference type="Proteomes" id="UP000606172"/>
    </source>
</evidence>
<dbReference type="AlphaFoldDB" id="A0A919V513"/>
<reference evidence="1" key="1">
    <citation type="submission" date="2021-01" db="EMBL/GenBank/DDBJ databases">
        <title>Whole genome shotgun sequence of Sinosporangium siamense NBRC 109515.</title>
        <authorList>
            <person name="Komaki H."/>
            <person name="Tamura T."/>
        </authorList>
    </citation>
    <scope>NUCLEOTIDE SEQUENCE</scope>
    <source>
        <strain evidence="1">NBRC 109515</strain>
    </source>
</reference>
<evidence type="ECO:0000313" key="1">
    <source>
        <dbReference type="EMBL" id="GII90331.1"/>
    </source>
</evidence>
<name>A0A919V513_9ACTN</name>